<dbReference type="AlphaFoldDB" id="A0AAC9J1U9"/>
<accession>A0AAC9J1U9</accession>
<dbReference type="Pfam" id="PF18846">
    <property type="entry name" value="baeRF_family5"/>
    <property type="match status" value="1"/>
</dbReference>
<dbReference type="InterPro" id="IPR040983">
    <property type="entry name" value="Bact_RF_family5"/>
</dbReference>
<reference evidence="2 4" key="2">
    <citation type="submission" date="2020-09" db="EMBL/GenBank/DDBJ databases">
        <title>Draft Genome Sequences of Oil-Oxidizing Bacteria Halomonas titanicae, Marinobacter lutaoensis, and Virgibacillus halodenitrificans Isolated from Highly Saline Environments.</title>
        <authorList>
            <person name="Grouzdev D.S."/>
            <person name="Sokolova D.S."/>
            <person name="Semenova E.M."/>
            <person name="Borzenkov I.A."/>
            <person name="Bidzhieva S.K."/>
            <person name="Poltaraus A.B."/>
            <person name="Nazina T.N."/>
        </authorList>
    </citation>
    <scope>NUCLEOTIDE SEQUENCE [LARGE SCALE GENOMIC DNA]</scope>
    <source>
        <strain evidence="2 4">VKM B-3472D</strain>
    </source>
</reference>
<dbReference type="EMBL" id="CP017962">
    <property type="protein sequence ID" value="APC49017.1"/>
    <property type="molecule type" value="Genomic_DNA"/>
</dbReference>
<protein>
    <recommendedName>
        <fullName evidence="5">Protein required for attachment to host cells</fullName>
    </recommendedName>
</protein>
<gene>
    <name evidence="1" type="ORF">BME96_12790</name>
    <name evidence="2" type="ORF">IC602_12175</name>
</gene>
<dbReference type="Proteomes" id="UP000182945">
    <property type="component" value="Chromosome"/>
</dbReference>
<organism evidence="1 3">
    <name type="scientific">Virgibacillus halodenitrificans</name>
    <name type="common">Bacillus halodenitrificans</name>
    <dbReference type="NCBI Taxonomy" id="1482"/>
    <lineage>
        <taxon>Bacteria</taxon>
        <taxon>Bacillati</taxon>
        <taxon>Bacillota</taxon>
        <taxon>Bacilli</taxon>
        <taxon>Bacillales</taxon>
        <taxon>Bacillaceae</taxon>
        <taxon>Virgibacillus</taxon>
    </lineage>
</organism>
<sequence>MDLTKEIKELENIRRSDSNKVFTMYLNTDPSDPEQQGGEWKIHYKNGMRNFESYLKEDEDKEELKNFQLVKQKVDKFIKGNEQKFLRGVVIIATADEEVWFADRVQMRLKTEFFWQETPELGQIKKLEESYPKTGIVLVQQNEVKVIESYLNEIEEIYSYELNVDTDDWRQKVGPRKANASSMAPGATNAQKDNFAARYEANKQRWYKKIAPKLDKAAKDKEWEKIVIVGESDPSQELKQQMNKQVDEVIQKNMLDHEESKVLAEVFG</sequence>
<proteinExistence type="predicted"/>
<dbReference type="RefSeq" id="WP_071649266.1">
    <property type="nucleotide sequence ID" value="NZ_CP017962.1"/>
</dbReference>
<evidence type="ECO:0000313" key="3">
    <source>
        <dbReference type="Proteomes" id="UP000182945"/>
    </source>
</evidence>
<dbReference type="GeneID" id="71515281"/>
<dbReference type="InterPro" id="IPR042226">
    <property type="entry name" value="eFR1_2_sf"/>
</dbReference>
<evidence type="ECO:0000313" key="1">
    <source>
        <dbReference type="EMBL" id="APC49017.1"/>
    </source>
</evidence>
<evidence type="ECO:0008006" key="5">
    <source>
        <dbReference type="Google" id="ProtNLM"/>
    </source>
</evidence>
<keyword evidence="4" id="KW-1185">Reference proteome</keyword>
<dbReference type="EMBL" id="JACWEZ010000006">
    <property type="protein sequence ID" value="MBD1223353.1"/>
    <property type="molecule type" value="Genomic_DNA"/>
</dbReference>
<dbReference type="KEGG" id="vhl:BME96_12790"/>
<evidence type="ECO:0000313" key="2">
    <source>
        <dbReference type="EMBL" id="MBD1223353.1"/>
    </source>
</evidence>
<dbReference type="Proteomes" id="UP000621631">
    <property type="component" value="Unassembled WGS sequence"/>
</dbReference>
<dbReference type="Gene3D" id="3.30.420.60">
    <property type="entry name" value="eRF1 domain 2"/>
    <property type="match status" value="1"/>
</dbReference>
<name>A0AAC9J1U9_VIRHA</name>
<reference evidence="1 3" key="1">
    <citation type="submission" date="2016-11" db="EMBL/GenBank/DDBJ databases">
        <title>Complete genome sequencing of Virgibacillus halodenitrificans PDB-F2.</title>
        <authorList>
            <person name="Sun Z."/>
            <person name="Zhou Y."/>
            <person name="Li H."/>
        </authorList>
    </citation>
    <scope>NUCLEOTIDE SEQUENCE [LARGE SCALE GENOMIC DNA]</scope>
    <source>
        <strain evidence="1 3">PDB-F2</strain>
    </source>
</reference>
<evidence type="ECO:0000313" key="4">
    <source>
        <dbReference type="Proteomes" id="UP000621631"/>
    </source>
</evidence>